<evidence type="ECO:0000313" key="7">
    <source>
        <dbReference type="Proteomes" id="UP000272400"/>
    </source>
</evidence>
<dbReference type="Pfam" id="PF00440">
    <property type="entry name" value="TetR_N"/>
    <property type="match status" value="1"/>
</dbReference>
<evidence type="ECO:0000313" key="6">
    <source>
        <dbReference type="EMBL" id="ROO83103.1"/>
    </source>
</evidence>
<keyword evidence="1" id="KW-0805">Transcription regulation</keyword>
<dbReference type="Pfam" id="PF13305">
    <property type="entry name" value="TetR_C_33"/>
    <property type="match status" value="1"/>
</dbReference>
<evidence type="ECO:0000259" key="5">
    <source>
        <dbReference type="PROSITE" id="PS50977"/>
    </source>
</evidence>
<dbReference type="SUPFAM" id="SSF48498">
    <property type="entry name" value="Tetracyclin repressor-like, C-terminal domain"/>
    <property type="match status" value="1"/>
</dbReference>
<feature type="DNA-binding region" description="H-T-H motif" evidence="4">
    <location>
        <begin position="28"/>
        <end position="47"/>
    </location>
</feature>
<name>A0A3N1CP99_9ACTN</name>
<dbReference type="InterPro" id="IPR036271">
    <property type="entry name" value="Tet_transcr_reg_TetR-rel_C_sf"/>
</dbReference>
<dbReference type="InterPro" id="IPR050109">
    <property type="entry name" value="HTH-type_TetR-like_transc_reg"/>
</dbReference>
<dbReference type="EMBL" id="RJKE01000001">
    <property type="protein sequence ID" value="ROO83103.1"/>
    <property type="molecule type" value="Genomic_DNA"/>
</dbReference>
<feature type="domain" description="HTH tetR-type" evidence="5">
    <location>
        <begin position="5"/>
        <end position="65"/>
    </location>
</feature>
<dbReference type="InterPro" id="IPR001647">
    <property type="entry name" value="HTH_TetR"/>
</dbReference>
<evidence type="ECO:0000256" key="4">
    <source>
        <dbReference type="PROSITE-ProRule" id="PRU00335"/>
    </source>
</evidence>
<proteinExistence type="predicted"/>
<dbReference type="GO" id="GO:0000976">
    <property type="term" value="F:transcription cis-regulatory region binding"/>
    <property type="evidence" value="ECO:0007669"/>
    <property type="project" value="TreeGrafter"/>
</dbReference>
<dbReference type="PANTHER" id="PTHR30055">
    <property type="entry name" value="HTH-TYPE TRANSCRIPTIONAL REGULATOR RUTR"/>
    <property type="match status" value="1"/>
</dbReference>
<dbReference type="Proteomes" id="UP000272400">
    <property type="component" value="Unassembled WGS sequence"/>
</dbReference>
<dbReference type="SUPFAM" id="SSF46689">
    <property type="entry name" value="Homeodomain-like"/>
    <property type="match status" value="1"/>
</dbReference>
<evidence type="ECO:0000256" key="3">
    <source>
        <dbReference type="ARBA" id="ARBA00023163"/>
    </source>
</evidence>
<dbReference type="RefSeq" id="WP_123662043.1">
    <property type="nucleotide sequence ID" value="NZ_RJKE01000001.1"/>
</dbReference>
<gene>
    <name evidence="6" type="ORF">EDD29_0594</name>
</gene>
<keyword evidence="2 4" id="KW-0238">DNA-binding</keyword>
<comment type="caution">
    <text evidence="6">The sequence shown here is derived from an EMBL/GenBank/DDBJ whole genome shotgun (WGS) entry which is preliminary data.</text>
</comment>
<evidence type="ECO:0000256" key="1">
    <source>
        <dbReference type="ARBA" id="ARBA00023015"/>
    </source>
</evidence>
<dbReference type="Gene3D" id="1.10.10.60">
    <property type="entry name" value="Homeodomain-like"/>
    <property type="match status" value="1"/>
</dbReference>
<organism evidence="6 7">
    <name type="scientific">Actinocorallia herbida</name>
    <dbReference type="NCBI Taxonomy" id="58109"/>
    <lineage>
        <taxon>Bacteria</taxon>
        <taxon>Bacillati</taxon>
        <taxon>Actinomycetota</taxon>
        <taxon>Actinomycetes</taxon>
        <taxon>Streptosporangiales</taxon>
        <taxon>Thermomonosporaceae</taxon>
        <taxon>Actinocorallia</taxon>
    </lineage>
</organism>
<accession>A0A3N1CP99</accession>
<dbReference type="PROSITE" id="PS50977">
    <property type="entry name" value="HTH_TETR_2"/>
    <property type="match status" value="1"/>
</dbReference>
<dbReference type="InterPro" id="IPR025996">
    <property type="entry name" value="MT1864/Rv1816-like_C"/>
</dbReference>
<keyword evidence="3" id="KW-0804">Transcription</keyword>
<dbReference type="InterPro" id="IPR009057">
    <property type="entry name" value="Homeodomain-like_sf"/>
</dbReference>
<protein>
    <submittedName>
        <fullName evidence="6">TetR family transcriptional regulator</fullName>
    </submittedName>
</protein>
<sequence>MPRAGLSAGAVVDVAVALLDEEGPAALTLAAVAGRAGVATPSLYKHVRHLAELRVLISIRVMDELTGRATEALMGRAGDEGIRAVMDAYRNYVREHPHRYAAMIQRPEPALAEAGARLVEVFYAALRSRGLEGSDAVHATRCARSALHGFAMLETSGGFGLPEKIDESFALLTEMIIAGLPRGQAGG</sequence>
<keyword evidence="7" id="KW-1185">Reference proteome</keyword>
<dbReference type="PANTHER" id="PTHR30055:SF239">
    <property type="entry name" value="TRANSCRIPTIONAL REGULATORY PROTEIN"/>
    <property type="match status" value="1"/>
</dbReference>
<reference evidence="6 7" key="1">
    <citation type="submission" date="2018-11" db="EMBL/GenBank/DDBJ databases">
        <title>Sequencing the genomes of 1000 actinobacteria strains.</title>
        <authorList>
            <person name="Klenk H.-P."/>
        </authorList>
    </citation>
    <scope>NUCLEOTIDE SEQUENCE [LARGE SCALE GENOMIC DNA]</scope>
    <source>
        <strain evidence="6 7">DSM 44254</strain>
    </source>
</reference>
<dbReference type="OrthoDB" id="71867at2"/>
<dbReference type="GO" id="GO:0003700">
    <property type="term" value="F:DNA-binding transcription factor activity"/>
    <property type="evidence" value="ECO:0007669"/>
    <property type="project" value="TreeGrafter"/>
</dbReference>
<evidence type="ECO:0000256" key="2">
    <source>
        <dbReference type="ARBA" id="ARBA00023125"/>
    </source>
</evidence>
<dbReference type="Gene3D" id="1.10.357.10">
    <property type="entry name" value="Tetracycline Repressor, domain 2"/>
    <property type="match status" value="1"/>
</dbReference>
<dbReference type="AlphaFoldDB" id="A0A3N1CP99"/>